<feature type="compositionally biased region" description="Basic residues" evidence="1">
    <location>
        <begin position="161"/>
        <end position="173"/>
    </location>
</feature>
<sequence length="173" mass="20449">MLEEIIQLDYPVIDGLQVVLFKCKWVDPTRGMKVHPRYHLVDVNFKRVYQKDEPFILAQQAVQVYYTNYPTMRRDRADWMAVCKTKARRVVDASRWTDVAYQLEEVEPPPKVNTDNQTYDLHDPNGLVLFVDISEAMQHGAGTSRPHDDDEEDEDEYERTKTRRTKTKKMRTI</sequence>
<name>A0AAW2Q1H1_SESRA</name>
<dbReference type="PANTHER" id="PTHR48258">
    <property type="entry name" value="DUF4218 DOMAIN-CONTAINING PROTEIN-RELATED"/>
    <property type="match status" value="1"/>
</dbReference>
<reference evidence="3" key="2">
    <citation type="journal article" date="2024" name="Plant">
        <title>Genomic evolution and insights into agronomic trait innovations of Sesamum species.</title>
        <authorList>
            <person name="Miao H."/>
            <person name="Wang L."/>
            <person name="Qu L."/>
            <person name="Liu H."/>
            <person name="Sun Y."/>
            <person name="Le M."/>
            <person name="Wang Q."/>
            <person name="Wei S."/>
            <person name="Zheng Y."/>
            <person name="Lin W."/>
            <person name="Duan Y."/>
            <person name="Cao H."/>
            <person name="Xiong S."/>
            <person name="Wang X."/>
            <person name="Wei L."/>
            <person name="Li C."/>
            <person name="Ma Q."/>
            <person name="Ju M."/>
            <person name="Zhao R."/>
            <person name="Li G."/>
            <person name="Mu C."/>
            <person name="Tian Q."/>
            <person name="Mei H."/>
            <person name="Zhang T."/>
            <person name="Gao T."/>
            <person name="Zhang H."/>
        </authorList>
    </citation>
    <scope>NUCLEOTIDE SEQUENCE</scope>
    <source>
        <strain evidence="3">G02</strain>
    </source>
</reference>
<reference evidence="3" key="1">
    <citation type="submission" date="2020-06" db="EMBL/GenBank/DDBJ databases">
        <authorList>
            <person name="Li T."/>
            <person name="Hu X."/>
            <person name="Zhang T."/>
            <person name="Song X."/>
            <person name="Zhang H."/>
            <person name="Dai N."/>
            <person name="Sheng W."/>
            <person name="Hou X."/>
            <person name="Wei L."/>
        </authorList>
    </citation>
    <scope>NUCLEOTIDE SEQUENCE</scope>
    <source>
        <strain evidence="3">G02</strain>
        <tissue evidence="3">Leaf</tissue>
    </source>
</reference>
<accession>A0AAW2Q1H1</accession>
<protein>
    <recommendedName>
        <fullName evidence="2">DUF4216 domain-containing protein</fullName>
    </recommendedName>
</protein>
<feature type="region of interest" description="Disordered" evidence="1">
    <location>
        <begin position="139"/>
        <end position="173"/>
    </location>
</feature>
<comment type="caution">
    <text evidence="3">The sequence shown here is derived from an EMBL/GenBank/DDBJ whole genome shotgun (WGS) entry which is preliminary data.</text>
</comment>
<evidence type="ECO:0000259" key="2">
    <source>
        <dbReference type="Pfam" id="PF13952"/>
    </source>
</evidence>
<organism evidence="3">
    <name type="scientific">Sesamum radiatum</name>
    <name type="common">Black benniseed</name>
    <dbReference type="NCBI Taxonomy" id="300843"/>
    <lineage>
        <taxon>Eukaryota</taxon>
        <taxon>Viridiplantae</taxon>
        <taxon>Streptophyta</taxon>
        <taxon>Embryophyta</taxon>
        <taxon>Tracheophyta</taxon>
        <taxon>Spermatophyta</taxon>
        <taxon>Magnoliopsida</taxon>
        <taxon>eudicotyledons</taxon>
        <taxon>Gunneridae</taxon>
        <taxon>Pentapetalae</taxon>
        <taxon>asterids</taxon>
        <taxon>lamiids</taxon>
        <taxon>Lamiales</taxon>
        <taxon>Pedaliaceae</taxon>
        <taxon>Sesamum</taxon>
    </lineage>
</organism>
<proteinExistence type="predicted"/>
<gene>
    <name evidence="3" type="ORF">Sradi_3836400</name>
</gene>
<feature type="domain" description="DUF4216" evidence="2">
    <location>
        <begin position="6"/>
        <end position="82"/>
    </location>
</feature>
<dbReference type="AlphaFoldDB" id="A0AAW2Q1H1"/>
<dbReference type="InterPro" id="IPR025312">
    <property type="entry name" value="DUF4216"/>
</dbReference>
<dbReference type="Pfam" id="PF13952">
    <property type="entry name" value="DUF4216"/>
    <property type="match status" value="1"/>
</dbReference>
<evidence type="ECO:0000256" key="1">
    <source>
        <dbReference type="SAM" id="MobiDB-lite"/>
    </source>
</evidence>
<dbReference type="PANTHER" id="PTHR48258:SF4">
    <property type="entry name" value="DUF4216 DOMAIN-CONTAINING PROTEIN"/>
    <property type="match status" value="1"/>
</dbReference>
<evidence type="ECO:0000313" key="3">
    <source>
        <dbReference type="EMBL" id="KAL0361519.1"/>
    </source>
</evidence>
<dbReference type="EMBL" id="JACGWJ010000016">
    <property type="protein sequence ID" value="KAL0361519.1"/>
    <property type="molecule type" value="Genomic_DNA"/>
</dbReference>